<keyword evidence="14" id="KW-1185">Reference proteome</keyword>
<evidence type="ECO:0000256" key="4">
    <source>
        <dbReference type="ARBA" id="ARBA00022481"/>
    </source>
</evidence>
<evidence type="ECO:0000256" key="7">
    <source>
        <dbReference type="ARBA" id="ARBA00022989"/>
    </source>
</evidence>
<evidence type="ECO:0000256" key="2">
    <source>
        <dbReference type="ARBA" id="ARBA00021549"/>
    </source>
</evidence>
<dbReference type="EMBL" id="BAABKY010000002">
    <property type="protein sequence ID" value="GAA5077407.1"/>
    <property type="molecule type" value="Genomic_DNA"/>
</dbReference>
<feature type="domain" description="General secretion pathway GspH" evidence="12">
    <location>
        <begin position="50"/>
        <end position="174"/>
    </location>
</feature>
<protein>
    <recommendedName>
        <fullName evidence="2">Type II secretion system protein H</fullName>
    </recommendedName>
    <alternativeName>
        <fullName evidence="10">General secretion pathway protein H</fullName>
    </alternativeName>
</protein>
<evidence type="ECO:0000259" key="12">
    <source>
        <dbReference type="Pfam" id="PF12019"/>
    </source>
</evidence>
<dbReference type="Proteomes" id="UP001501083">
    <property type="component" value="Unassembled WGS sequence"/>
</dbReference>
<keyword evidence="4" id="KW-0488">Methylation</keyword>
<sequence>MQRLQGKNTAAIGGFTLIELMVALAVMAVILTLAVPSFTSMIARNRLAAASNELVAGLQIARTESVRRNARVLLCPSTDDATCTGDDWSHVIVFHDANSDSDATAGEEIIRSIQITNGLTVNPSANVATNQRIGFGADGFARVGDAGAREGAISVCSTKVAEAENTRDVRLGVSRINVERRDGTADCTALAN</sequence>
<dbReference type="Pfam" id="PF12019">
    <property type="entry name" value="GspH"/>
    <property type="match status" value="1"/>
</dbReference>
<keyword evidence="8 11" id="KW-0472">Membrane</keyword>
<dbReference type="Gene3D" id="3.55.40.10">
    <property type="entry name" value="minor pseudopilin epsh domain"/>
    <property type="match status" value="1"/>
</dbReference>
<dbReference type="InterPro" id="IPR012902">
    <property type="entry name" value="N_methyl_site"/>
</dbReference>
<keyword evidence="5" id="KW-0997">Cell inner membrane</keyword>
<organism evidence="13 14">
    <name type="scientific">Lysobacter panacisoli</name>
    <dbReference type="NCBI Taxonomy" id="1255263"/>
    <lineage>
        <taxon>Bacteria</taxon>
        <taxon>Pseudomonadati</taxon>
        <taxon>Pseudomonadota</taxon>
        <taxon>Gammaproteobacteria</taxon>
        <taxon>Lysobacterales</taxon>
        <taxon>Lysobacteraceae</taxon>
        <taxon>Lysobacter</taxon>
    </lineage>
</organism>
<accession>A0ABP9LG39</accession>
<dbReference type="InterPro" id="IPR045584">
    <property type="entry name" value="Pilin-like"/>
</dbReference>
<evidence type="ECO:0000256" key="3">
    <source>
        <dbReference type="ARBA" id="ARBA00022475"/>
    </source>
</evidence>
<feature type="transmembrane region" description="Helical" evidence="11">
    <location>
        <begin position="12"/>
        <end position="35"/>
    </location>
</feature>
<keyword evidence="6 11" id="KW-0812">Transmembrane</keyword>
<evidence type="ECO:0000256" key="9">
    <source>
        <dbReference type="ARBA" id="ARBA00025772"/>
    </source>
</evidence>
<name>A0ABP9LG39_9GAMM</name>
<comment type="caution">
    <text evidence="13">The sequence shown here is derived from an EMBL/GenBank/DDBJ whole genome shotgun (WGS) entry which is preliminary data.</text>
</comment>
<comment type="similarity">
    <text evidence="9">Belongs to the GSP H family.</text>
</comment>
<keyword evidence="7 11" id="KW-1133">Transmembrane helix</keyword>
<evidence type="ECO:0000313" key="13">
    <source>
        <dbReference type="EMBL" id="GAA5077407.1"/>
    </source>
</evidence>
<proteinExistence type="inferred from homology"/>
<evidence type="ECO:0000256" key="10">
    <source>
        <dbReference type="ARBA" id="ARBA00030775"/>
    </source>
</evidence>
<keyword evidence="3" id="KW-1003">Cell membrane</keyword>
<dbReference type="PROSITE" id="PS00409">
    <property type="entry name" value="PROKAR_NTER_METHYL"/>
    <property type="match status" value="1"/>
</dbReference>
<dbReference type="InterPro" id="IPR022346">
    <property type="entry name" value="T2SS_GspH"/>
</dbReference>
<evidence type="ECO:0000256" key="5">
    <source>
        <dbReference type="ARBA" id="ARBA00022519"/>
    </source>
</evidence>
<reference evidence="14" key="1">
    <citation type="journal article" date="2019" name="Int. J. Syst. Evol. Microbiol.">
        <title>The Global Catalogue of Microorganisms (GCM) 10K type strain sequencing project: providing services to taxonomists for standard genome sequencing and annotation.</title>
        <authorList>
            <consortium name="The Broad Institute Genomics Platform"/>
            <consortium name="The Broad Institute Genome Sequencing Center for Infectious Disease"/>
            <person name="Wu L."/>
            <person name="Ma J."/>
        </authorList>
    </citation>
    <scope>NUCLEOTIDE SEQUENCE [LARGE SCALE GENOMIC DNA]</scope>
    <source>
        <strain evidence="14">JCM 19212</strain>
    </source>
</reference>
<gene>
    <name evidence="13" type="ORF">GCM10025759_23310</name>
</gene>
<evidence type="ECO:0000256" key="8">
    <source>
        <dbReference type="ARBA" id="ARBA00023136"/>
    </source>
</evidence>
<evidence type="ECO:0000256" key="11">
    <source>
        <dbReference type="SAM" id="Phobius"/>
    </source>
</evidence>
<evidence type="ECO:0000256" key="6">
    <source>
        <dbReference type="ARBA" id="ARBA00022692"/>
    </source>
</evidence>
<dbReference type="RefSeq" id="WP_158987461.1">
    <property type="nucleotide sequence ID" value="NZ_BAABKY010000002.1"/>
</dbReference>
<dbReference type="Pfam" id="PF07963">
    <property type="entry name" value="N_methyl"/>
    <property type="match status" value="1"/>
</dbReference>
<dbReference type="NCBIfam" id="TIGR02532">
    <property type="entry name" value="IV_pilin_GFxxxE"/>
    <property type="match status" value="1"/>
</dbReference>
<evidence type="ECO:0000256" key="1">
    <source>
        <dbReference type="ARBA" id="ARBA00004377"/>
    </source>
</evidence>
<dbReference type="SUPFAM" id="SSF54523">
    <property type="entry name" value="Pili subunits"/>
    <property type="match status" value="1"/>
</dbReference>
<comment type="subcellular location">
    <subcellularLocation>
        <location evidence="1">Cell inner membrane</location>
        <topology evidence="1">Single-pass membrane protein</topology>
    </subcellularLocation>
</comment>
<evidence type="ECO:0000313" key="14">
    <source>
        <dbReference type="Proteomes" id="UP001501083"/>
    </source>
</evidence>